<dbReference type="InterPro" id="IPR037157">
    <property type="entry name" value="Acetyltransf_C_sf"/>
</dbReference>
<evidence type="ECO:0000256" key="7">
    <source>
        <dbReference type="ARBA" id="ARBA00023315"/>
    </source>
</evidence>
<dbReference type="PANTHER" id="PTHR43480:SF1">
    <property type="entry name" value="ACYL-[ACYL-CARRIER-PROTEIN]--UDP-N-ACETYLGLUCOSAMINE O-ACYLTRANSFERASE, MITOCHONDRIAL-RELATED"/>
    <property type="match status" value="1"/>
</dbReference>
<organism evidence="9 10">
    <name type="scientific">Candidatus Mcinerneyibacterium aminivorans</name>
    <dbReference type="NCBI Taxonomy" id="2703815"/>
    <lineage>
        <taxon>Bacteria</taxon>
        <taxon>Candidatus Macinerneyibacteriota</taxon>
        <taxon>Candidatus Mcinerneyibacteria</taxon>
        <taxon>Candidatus Mcinerneyibacteriales</taxon>
        <taxon>Candidatus Mcinerneyibacteriaceae</taxon>
        <taxon>Candidatus Mcinerneyibacterium</taxon>
    </lineage>
</organism>
<sequence length="267" mass="29943">MLKEEFVSNNIHSTAIIGDNVKIGKNVEIGPFAIIGDNVKIGDETKIKSNVKINSYVELGKNNIIHPYAYLGGPPQDVKYNGEKTWVKIGNNNIIREYVTVHRSSKENESTVVGDENFLMAYSHLAHDCRVGNRNTIVNYAGISGHVEIEDDTFISGSTLVHQFVKIGKMTMIGGGSKITQDVLPFTLVDGNPCNVYGLNIVGLRRNRVSKETRNALKRALRVALDKKRKKKIISELKQMKIYDFEEVKHFVNFVQKSERGLLLRGN</sequence>
<keyword evidence="6" id="KW-0443">Lipid metabolism</keyword>
<accession>A0A5D0MDS8</accession>
<dbReference type="Pfam" id="PF00132">
    <property type="entry name" value="Hexapep"/>
    <property type="match status" value="2"/>
</dbReference>
<name>A0A5D0MDS8_9BACT</name>
<dbReference type="SUPFAM" id="SSF51161">
    <property type="entry name" value="Trimeric LpxA-like enzymes"/>
    <property type="match status" value="1"/>
</dbReference>
<dbReference type="Gene3D" id="1.20.1180.10">
    <property type="entry name" value="Udp N-acetylglucosamine O-acyltransferase, C-terminal domain"/>
    <property type="match status" value="1"/>
</dbReference>
<gene>
    <name evidence="9" type="primary">lpxA</name>
    <name evidence="9" type="ORF">FXF47_02065</name>
</gene>
<dbReference type="Pfam" id="PF13720">
    <property type="entry name" value="Acetyltransf_11"/>
    <property type="match status" value="1"/>
</dbReference>
<evidence type="ECO:0000256" key="4">
    <source>
        <dbReference type="ARBA" id="ARBA00022679"/>
    </source>
</evidence>
<evidence type="ECO:0000313" key="10">
    <source>
        <dbReference type="Proteomes" id="UP000324143"/>
    </source>
</evidence>
<proteinExistence type="predicted"/>
<dbReference type="InterPro" id="IPR018357">
    <property type="entry name" value="Hexapep_transf_CS"/>
</dbReference>
<dbReference type="InterPro" id="IPR010137">
    <property type="entry name" value="Lipid_A_LpxA"/>
</dbReference>
<dbReference type="InterPro" id="IPR001451">
    <property type="entry name" value="Hexapep"/>
</dbReference>
<dbReference type="GO" id="GO:0008780">
    <property type="term" value="F:acyl-[acyl-carrier-protein]-UDP-N-acetylglucosamine O-acyltransferase activity"/>
    <property type="evidence" value="ECO:0007669"/>
    <property type="project" value="UniProtKB-EC"/>
</dbReference>
<dbReference type="InterPro" id="IPR011004">
    <property type="entry name" value="Trimer_LpxA-like_sf"/>
</dbReference>
<keyword evidence="2" id="KW-0444">Lipid biosynthesis</keyword>
<evidence type="ECO:0000256" key="6">
    <source>
        <dbReference type="ARBA" id="ARBA00023098"/>
    </source>
</evidence>
<keyword evidence="10" id="KW-1185">Reference proteome</keyword>
<protein>
    <submittedName>
        <fullName evidence="9">Acyl-ACP--UDP-N-acetylglucosamine O-acyltransferase</fullName>
        <ecNumber evidence="9">2.3.1.129</ecNumber>
    </submittedName>
</protein>
<dbReference type="EMBL" id="VSIX01000026">
    <property type="protein sequence ID" value="TYB31877.1"/>
    <property type="molecule type" value="Genomic_DNA"/>
</dbReference>
<dbReference type="Gene3D" id="2.160.10.10">
    <property type="entry name" value="Hexapeptide repeat proteins"/>
    <property type="match status" value="1"/>
</dbReference>
<reference evidence="9" key="1">
    <citation type="submission" date="2019-08" db="EMBL/GenBank/DDBJ databases">
        <title>Genomic characterization of a novel candidate phylum (ARYD3) from a high temperature, high salinity tertiary oil reservoir in north central Oklahoma, USA.</title>
        <authorList>
            <person name="Youssef N.H."/>
            <person name="Yadav A."/>
            <person name="Elshahed M.S."/>
        </authorList>
    </citation>
    <scope>NUCLEOTIDE SEQUENCE [LARGE SCALE GENOMIC DNA]</scope>
    <source>
        <strain evidence="9">ARYD3</strain>
    </source>
</reference>
<dbReference type="NCBIfam" id="NF003657">
    <property type="entry name" value="PRK05289.1"/>
    <property type="match status" value="1"/>
</dbReference>
<comment type="caution">
    <text evidence="9">The sequence shown here is derived from an EMBL/GenBank/DDBJ whole genome shotgun (WGS) entry which is preliminary data.</text>
</comment>
<dbReference type="NCBIfam" id="TIGR01852">
    <property type="entry name" value="lipid_A_lpxA"/>
    <property type="match status" value="1"/>
</dbReference>
<dbReference type="GO" id="GO:0009245">
    <property type="term" value="P:lipid A biosynthetic process"/>
    <property type="evidence" value="ECO:0007669"/>
    <property type="project" value="UniProtKB-KW"/>
</dbReference>
<evidence type="ECO:0000259" key="8">
    <source>
        <dbReference type="Pfam" id="PF13720"/>
    </source>
</evidence>
<keyword evidence="1" id="KW-0963">Cytoplasm</keyword>
<dbReference type="PIRSF" id="PIRSF000456">
    <property type="entry name" value="UDP-GlcNAc_acltr"/>
    <property type="match status" value="1"/>
</dbReference>
<feature type="domain" description="UDP N-acetylglucosamine O-acyltransferase C-terminal" evidence="8">
    <location>
        <begin position="182"/>
        <end position="262"/>
    </location>
</feature>
<keyword evidence="3" id="KW-0441">Lipid A biosynthesis</keyword>
<dbReference type="InterPro" id="IPR029098">
    <property type="entry name" value="Acetyltransf_C"/>
</dbReference>
<dbReference type="PROSITE" id="PS00101">
    <property type="entry name" value="HEXAPEP_TRANSFERASES"/>
    <property type="match status" value="1"/>
</dbReference>
<dbReference type="EC" id="2.3.1.129" evidence="9"/>
<evidence type="ECO:0000256" key="2">
    <source>
        <dbReference type="ARBA" id="ARBA00022516"/>
    </source>
</evidence>
<evidence type="ECO:0000256" key="5">
    <source>
        <dbReference type="ARBA" id="ARBA00022737"/>
    </source>
</evidence>
<keyword evidence="7 9" id="KW-0012">Acyltransferase</keyword>
<evidence type="ECO:0000313" key="9">
    <source>
        <dbReference type="EMBL" id="TYB31877.1"/>
    </source>
</evidence>
<evidence type="ECO:0000256" key="3">
    <source>
        <dbReference type="ARBA" id="ARBA00022556"/>
    </source>
</evidence>
<keyword evidence="5" id="KW-0677">Repeat</keyword>
<dbReference type="GO" id="GO:0016020">
    <property type="term" value="C:membrane"/>
    <property type="evidence" value="ECO:0007669"/>
    <property type="project" value="GOC"/>
</dbReference>
<dbReference type="PANTHER" id="PTHR43480">
    <property type="entry name" value="ACYL-[ACYL-CARRIER-PROTEIN]--UDP-N-ACETYLGLUCOSAMINE O-ACYLTRANSFERASE"/>
    <property type="match status" value="1"/>
</dbReference>
<dbReference type="AlphaFoldDB" id="A0A5D0MDS8"/>
<evidence type="ECO:0000256" key="1">
    <source>
        <dbReference type="ARBA" id="ARBA00022490"/>
    </source>
</evidence>
<dbReference type="CDD" id="cd03351">
    <property type="entry name" value="LbH_UDP-GlcNAc_AT"/>
    <property type="match status" value="1"/>
</dbReference>
<keyword evidence="4 9" id="KW-0808">Transferase</keyword>
<dbReference type="Proteomes" id="UP000324143">
    <property type="component" value="Unassembled WGS sequence"/>
</dbReference>